<protein>
    <submittedName>
        <fullName evidence="2">Uncharacterized protein</fullName>
    </submittedName>
</protein>
<accession>A0A7G1GC22</accession>
<evidence type="ECO:0000256" key="1">
    <source>
        <dbReference type="SAM" id="Phobius"/>
    </source>
</evidence>
<gene>
    <name evidence="2" type="ORF">OSSY52_17700</name>
</gene>
<dbReference type="KEGG" id="ocy:OSSY52_17700"/>
<proteinExistence type="predicted"/>
<dbReference type="Proteomes" id="UP000516361">
    <property type="component" value="Chromosome"/>
</dbReference>
<sequence length="261" mass="31804">MTNNKKIMDKFFSYLILIMIVLSFQRKFYYFEDLFYINGINLFFLAFIVFIYSSTIISMIKEYKNKNFIRSILLVPFEKFTSLYFSIIITDIFFGKMFVIRNLRWAFEASIEFFTFKNISIPFFYTQIFQLTVTAIIFDILYKIIHKLLLNLFIQEKVDNYSIQNEKETLLKDVTKEVYDEKLYKINLLKEKVVFGELYKKINNSVNEIINNNDMTLTQKFNKLDYIENFIKDYLKDVNKYEFNISKKEQIRKKFLKKYKF</sequence>
<keyword evidence="1" id="KW-1133">Transmembrane helix</keyword>
<keyword evidence="3" id="KW-1185">Reference proteome</keyword>
<feature type="transmembrane region" description="Helical" evidence="1">
    <location>
        <begin position="12"/>
        <end position="29"/>
    </location>
</feature>
<name>A0A7G1GC22_9BACT</name>
<keyword evidence="1" id="KW-0812">Transmembrane</keyword>
<keyword evidence="1" id="KW-0472">Membrane</keyword>
<evidence type="ECO:0000313" key="2">
    <source>
        <dbReference type="EMBL" id="BBE31629.1"/>
    </source>
</evidence>
<dbReference type="EMBL" id="AP018712">
    <property type="protein sequence ID" value="BBE31629.1"/>
    <property type="molecule type" value="Genomic_DNA"/>
</dbReference>
<organism evidence="2 3">
    <name type="scientific">Tepiditoga spiralis</name>
    <dbReference type="NCBI Taxonomy" id="2108365"/>
    <lineage>
        <taxon>Bacteria</taxon>
        <taxon>Thermotogati</taxon>
        <taxon>Thermotogota</taxon>
        <taxon>Thermotogae</taxon>
        <taxon>Petrotogales</taxon>
        <taxon>Petrotogaceae</taxon>
        <taxon>Tepiditoga</taxon>
    </lineage>
</organism>
<reference evidence="2 3" key="1">
    <citation type="submission" date="2018-06" db="EMBL/GenBank/DDBJ databases">
        <title>Genome sequencing of Oceanotoga sp. sy52.</title>
        <authorList>
            <person name="Mori K."/>
        </authorList>
    </citation>
    <scope>NUCLEOTIDE SEQUENCE [LARGE SCALE GENOMIC DNA]</scope>
    <source>
        <strain evidence="3">sy52</strain>
    </source>
</reference>
<feature type="transmembrane region" description="Helical" evidence="1">
    <location>
        <begin position="119"/>
        <end position="142"/>
    </location>
</feature>
<dbReference type="InParanoid" id="A0A7G1GC22"/>
<dbReference type="RefSeq" id="WP_190614287.1">
    <property type="nucleotide sequence ID" value="NZ_AP018712.1"/>
</dbReference>
<evidence type="ECO:0000313" key="3">
    <source>
        <dbReference type="Proteomes" id="UP000516361"/>
    </source>
</evidence>
<dbReference type="AlphaFoldDB" id="A0A7G1GC22"/>
<feature type="transmembrane region" description="Helical" evidence="1">
    <location>
        <begin position="35"/>
        <end position="60"/>
    </location>
</feature>